<keyword evidence="2" id="KW-1185">Reference proteome</keyword>
<accession>A0A0J8BDF6</accession>
<reference evidence="1 2" key="1">
    <citation type="journal article" date="2014" name="Nature">
        <title>The genome of the recently domesticated crop plant sugar beet (Beta vulgaris).</title>
        <authorList>
            <person name="Dohm J.C."/>
            <person name="Minoche A.E."/>
            <person name="Holtgrawe D."/>
            <person name="Capella-Gutierrez S."/>
            <person name="Zakrzewski F."/>
            <person name="Tafer H."/>
            <person name="Rupp O."/>
            <person name="Sorensen T.R."/>
            <person name="Stracke R."/>
            <person name="Reinhardt R."/>
            <person name="Goesmann A."/>
            <person name="Kraft T."/>
            <person name="Schulz B."/>
            <person name="Stadler P.F."/>
            <person name="Schmidt T."/>
            <person name="Gabaldon T."/>
            <person name="Lehrach H."/>
            <person name="Weisshaar B."/>
            <person name="Himmelbauer H."/>
        </authorList>
    </citation>
    <scope>NUCLEOTIDE SEQUENCE [LARGE SCALE GENOMIC DNA]</scope>
    <source>
        <tissue evidence="1">Taproot</tissue>
    </source>
</reference>
<dbReference type="Proteomes" id="UP000035740">
    <property type="component" value="Unassembled WGS sequence"/>
</dbReference>
<dbReference type="Gramene" id="KMS97992">
    <property type="protein sequence ID" value="KMS97992"/>
    <property type="gene ID" value="BVRB_4g096740"/>
</dbReference>
<organism evidence="1 2">
    <name type="scientific">Beta vulgaris subsp. vulgaris</name>
    <name type="common">Beet</name>
    <dbReference type="NCBI Taxonomy" id="3555"/>
    <lineage>
        <taxon>Eukaryota</taxon>
        <taxon>Viridiplantae</taxon>
        <taxon>Streptophyta</taxon>
        <taxon>Embryophyta</taxon>
        <taxon>Tracheophyta</taxon>
        <taxon>Spermatophyta</taxon>
        <taxon>Magnoliopsida</taxon>
        <taxon>eudicotyledons</taxon>
        <taxon>Gunneridae</taxon>
        <taxon>Pentapetalae</taxon>
        <taxon>Caryophyllales</taxon>
        <taxon>Chenopodiaceae</taxon>
        <taxon>Betoideae</taxon>
        <taxon>Beta</taxon>
    </lineage>
</organism>
<evidence type="ECO:0000313" key="1">
    <source>
        <dbReference type="EMBL" id="KMS97992.1"/>
    </source>
</evidence>
<protein>
    <submittedName>
        <fullName evidence="1">Uncharacterized protein</fullName>
    </submittedName>
</protein>
<name>A0A0J8BDF6_BETVV</name>
<dbReference type="AlphaFoldDB" id="A0A0J8BDF6"/>
<proteinExistence type="predicted"/>
<gene>
    <name evidence="1" type="ORF">BVRB_4g096740</name>
</gene>
<sequence length="33" mass="3726">MLNLLIGDRGDICKHGDEYKGRLKENEAPEPTI</sequence>
<evidence type="ECO:0000313" key="2">
    <source>
        <dbReference type="Proteomes" id="UP000035740"/>
    </source>
</evidence>
<dbReference type="EMBL" id="KQ090275">
    <property type="protein sequence ID" value="KMS97992.1"/>
    <property type="molecule type" value="Genomic_DNA"/>
</dbReference>